<accession>A0A0B2VYJ0</accession>
<evidence type="ECO:0000313" key="3">
    <source>
        <dbReference type="Proteomes" id="UP000031036"/>
    </source>
</evidence>
<gene>
    <name evidence="2" type="ORF">Tcan_09330</name>
</gene>
<comment type="caution">
    <text evidence="2">The sequence shown here is derived from an EMBL/GenBank/DDBJ whole genome shotgun (WGS) entry which is preliminary data.</text>
</comment>
<reference evidence="2 3" key="1">
    <citation type="submission" date="2014-11" db="EMBL/GenBank/DDBJ databases">
        <title>Genetic blueprint of the zoonotic pathogen Toxocara canis.</title>
        <authorList>
            <person name="Zhu X.-Q."/>
            <person name="Korhonen P.K."/>
            <person name="Cai H."/>
            <person name="Young N.D."/>
            <person name="Nejsum P."/>
            <person name="von Samson-Himmelstjerna G."/>
            <person name="Boag P.R."/>
            <person name="Tan P."/>
            <person name="Li Q."/>
            <person name="Min J."/>
            <person name="Yang Y."/>
            <person name="Wang X."/>
            <person name="Fang X."/>
            <person name="Hall R.S."/>
            <person name="Hofmann A."/>
            <person name="Sternberg P.W."/>
            <person name="Jex A.R."/>
            <person name="Gasser R.B."/>
        </authorList>
    </citation>
    <scope>NUCLEOTIDE SEQUENCE [LARGE SCALE GENOMIC DNA]</scope>
    <source>
        <strain evidence="2">PN_DK_2014</strain>
    </source>
</reference>
<name>A0A0B2VYJ0_TOXCA</name>
<dbReference type="AlphaFoldDB" id="A0A0B2VYJ0"/>
<dbReference type="STRING" id="6265.A0A0B2VYJ0"/>
<proteinExistence type="predicted"/>
<organism evidence="2 3">
    <name type="scientific">Toxocara canis</name>
    <name type="common">Canine roundworm</name>
    <dbReference type="NCBI Taxonomy" id="6265"/>
    <lineage>
        <taxon>Eukaryota</taxon>
        <taxon>Metazoa</taxon>
        <taxon>Ecdysozoa</taxon>
        <taxon>Nematoda</taxon>
        <taxon>Chromadorea</taxon>
        <taxon>Rhabditida</taxon>
        <taxon>Spirurina</taxon>
        <taxon>Ascaridomorpha</taxon>
        <taxon>Ascaridoidea</taxon>
        <taxon>Toxocaridae</taxon>
        <taxon>Toxocara</taxon>
    </lineage>
</organism>
<keyword evidence="3" id="KW-1185">Reference proteome</keyword>
<evidence type="ECO:0000256" key="1">
    <source>
        <dbReference type="SAM" id="Coils"/>
    </source>
</evidence>
<feature type="coiled-coil region" evidence="1">
    <location>
        <begin position="119"/>
        <end position="211"/>
    </location>
</feature>
<dbReference type="EMBL" id="JPKZ01000605">
    <property type="protein sequence ID" value="KHN86499.1"/>
    <property type="molecule type" value="Genomic_DNA"/>
</dbReference>
<dbReference type="Proteomes" id="UP000031036">
    <property type="component" value="Unassembled WGS sequence"/>
</dbReference>
<evidence type="ECO:0000313" key="2">
    <source>
        <dbReference type="EMBL" id="KHN86499.1"/>
    </source>
</evidence>
<dbReference type="OrthoDB" id="289038at2759"/>
<sequence length="465" mass="52679">MDAAEVIRTVMRVLELFVAVRERAGAVTIRDAAVKLAALADSHDCSATKEKKPSAELLAKDEDELDIQAVLFDCLNDPEVHRRVGAVTGSGVAFDDVQRYVTVVYSTLSKGILMSREHVQKIRDCVEKLAVKIDKLKTENREIMQKVDIAKKQLERKQVQHRRVMDERVKYLERKLAETESKHKEESRRLCEELRLNRQAEKKAAQKSKDDEMALINTQKHRIVFARERVQGKGCSQDGVAFSLLAFNCDRGVLTVCDVDAAVAKPKYSVVFINNTISLLQMKMSNVNLRSATERARKAELMLLQLKLDVGVRVLEDALNDTERCICEIEMKRRMMVGGMRSEELQNVLSEWHARRSEIAGLISSAKSEFAIRKSMDAAVRYKVVSLWVRLQCKSNNTGALSPSTGGLHLSTDKAPLLDISFPTLWKPSWEDWFGTKSIAHSQALDQVSFFFGRHSFYGHGRRKE</sequence>
<keyword evidence="1" id="KW-0175">Coiled coil</keyword>
<protein>
    <submittedName>
        <fullName evidence="2">Uncharacterized protein</fullName>
    </submittedName>
</protein>